<evidence type="ECO:0000256" key="1">
    <source>
        <dbReference type="ARBA" id="ARBA00006484"/>
    </source>
</evidence>
<dbReference type="AlphaFoldDB" id="A0A518B0P8"/>
<reference evidence="3 4" key="1">
    <citation type="submission" date="2019-02" db="EMBL/GenBank/DDBJ databases">
        <title>Deep-cultivation of Planctomycetes and their phenomic and genomic characterization uncovers novel biology.</title>
        <authorList>
            <person name="Wiegand S."/>
            <person name="Jogler M."/>
            <person name="Boedeker C."/>
            <person name="Pinto D."/>
            <person name="Vollmers J."/>
            <person name="Rivas-Marin E."/>
            <person name="Kohn T."/>
            <person name="Peeters S.H."/>
            <person name="Heuer A."/>
            <person name="Rast P."/>
            <person name="Oberbeckmann S."/>
            <person name="Bunk B."/>
            <person name="Jeske O."/>
            <person name="Meyerdierks A."/>
            <person name="Storesund J.E."/>
            <person name="Kallscheuer N."/>
            <person name="Luecker S."/>
            <person name="Lage O.M."/>
            <person name="Pohl T."/>
            <person name="Merkel B.J."/>
            <person name="Hornburger P."/>
            <person name="Mueller R.-W."/>
            <person name="Bruemmer F."/>
            <person name="Labrenz M."/>
            <person name="Spormann A.M."/>
            <person name="Op den Camp H."/>
            <person name="Overmann J."/>
            <person name="Amann R."/>
            <person name="Jetten M.S.M."/>
            <person name="Mascher T."/>
            <person name="Medema M.H."/>
            <person name="Devos D.P."/>
            <person name="Kaster A.-K."/>
            <person name="Ovreas L."/>
            <person name="Rohde M."/>
            <person name="Galperin M.Y."/>
            <person name="Jogler C."/>
        </authorList>
    </citation>
    <scope>NUCLEOTIDE SEQUENCE [LARGE SCALE GENOMIC DNA]</scope>
    <source>
        <strain evidence="3 4">Pan216</strain>
    </source>
</reference>
<organism evidence="3 4">
    <name type="scientific">Kolteria novifilia</name>
    <dbReference type="NCBI Taxonomy" id="2527975"/>
    <lineage>
        <taxon>Bacteria</taxon>
        <taxon>Pseudomonadati</taxon>
        <taxon>Planctomycetota</taxon>
        <taxon>Planctomycetia</taxon>
        <taxon>Kolteriales</taxon>
        <taxon>Kolteriaceae</taxon>
        <taxon>Kolteria</taxon>
    </lineage>
</organism>
<dbReference type="InterPro" id="IPR002347">
    <property type="entry name" value="SDR_fam"/>
</dbReference>
<gene>
    <name evidence="3" type="primary">uxuB</name>
    <name evidence="3" type="ORF">Pan216_13830</name>
</gene>
<evidence type="ECO:0000313" key="4">
    <source>
        <dbReference type="Proteomes" id="UP000317093"/>
    </source>
</evidence>
<dbReference type="RefSeq" id="WP_419193338.1">
    <property type="nucleotide sequence ID" value="NZ_CP036279.1"/>
</dbReference>
<dbReference type="Pfam" id="PF13561">
    <property type="entry name" value="adh_short_C2"/>
    <property type="match status" value="1"/>
</dbReference>
<dbReference type="EC" id="1.-.-.-" evidence="3"/>
<evidence type="ECO:0000313" key="3">
    <source>
        <dbReference type="EMBL" id="QDU60540.1"/>
    </source>
</evidence>
<accession>A0A518B0P8</accession>
<dbReference type="InterPro" id="IPR036291">
    <property type="entry name" value="NAD(P)-bd_dom_sf"/>
</dbReference>
<evidence type="ECO:0000256" key="2">
    <source>
        <dbReference type="ARBA" id="ARBA00023002"/>
    </source>
</evidence>
<keyword evidence="4" id="KW-1185">Reference proteome</keyword>
<dbReference type="InterPro" id="IPR020904">
    <property type="entry name" value="Sc_DH/Rdtase_CS"/>
</dbReference>
<comment type="similarity">
    <text evidence="1">Belongs to the short-chain dehydrogenases/reductases (SDR) family.</text>
</comment>
<dbReference type="EMBL" id="CP036279">
    <property type="protein sequence ID" value="QDU60540.1"/>
    <property type="molecule type" value="Genomic_DNA"/>
</dbReference>
<keyword evidence="2 3" id="KW-0560">Oxidoreductase</keyword>
<dbReference type="Gene3D" id="3.40.50.720">
    <property type="entry name" value="NAD(P)-binding Rossmann-like Domain"/>
    <property type="match status" value="1"/>
</dbReference>
<dbReference type="SUPFAM" id="SSF51735">
    <property type="entry name" value="NAD(P)-binding Rossmann-fold domains"/>
    <property type="match status" value="1"/>
</dbReference>
<dbReference type="PRINTS" id="PR00080">
    <property type="entry name" value="SDRFAMILY"/>
</dbReference>
<name>A0A518B0P8_9BACT</name>
<dbReference type="PANTHER" id="PTHR42760">
    <property type="entry name" value="SHORT-CHAIN DEHYDROGENASES/REDUCTASES FAMILY MEMBER"/>
    <property type="match status" value="1"/>
</dbReference>
<proteinExistence type="inferred from homology"/>
<protein>
    <submittedName>
        <fullName evidence="3">Putative oxidoreductase UxuB</fullName>
        <ecNumber evidence="3">1.-.-.-</ecNumber>
    </submittedName>
</protein>
<dbReference type="FunFam" id="3.40.50.720:FF:000084">
    <property type="entry name" value="Short-chain dehydrogenase reductase"/>
    <property type="match status" value="1"/>
</dbReference>
<dbReference type="PROSITE" id="PS00061">
    <property type="entry name" value="ADH_SHORT"/>
    <property type="match status" value="1"/>
</dbReference>
<dbReference type="GO" id="GO:0016616">
    <property type="term" value="F:oxidoreductase activity, acting on the CH-OH group of donors, NAD or NADP as acceptor"/>
    <property type="evidence" value="ECO:0007669"/>
    <property type="project" value="TreeGrafter"/>
</dbReference>
<dbReference type="PRINTS" id="PR00081">
    <property type="entry name" value="GDHRDH"/>
</dbReference>
<dbReference type="KEGG" id="knv:Pan216_13830"/>
<dbReference type="Proteomes" id="UP000317093">
    <property type="component" value="Chromosome"/>
</dbReference>
<sequence>MSDYLNELFGLKDQVAVVIGGTGVLCGRMAHALAGAGAFVVVAGRNGEKGKERVEAIEAEGGKATFLAVDASSRESIAKLCESVESAHGPVDILINGAGVNSATPYFEIPDDEWDKILGTNLRALHQACQIFGEKMTARGKGSIINVGSVTTDRPLSKVFAYAASKAAVLNYSQNVAREFGSKGVRVNCVSPGFFPAEQNRKILSPERVAKILERTPMGRFGEPHELDGAVLLLASDKAGAFVNGANIFVDGGFTAMSI</sequence>
<dbReference type="PANTHER" id="PTHR42760:SF115">
    <property type="entry name" value="3-OXOACYL-[ACYL-CARRIER-PROTEIN] REDUCTASE FABG"/>
    <property type="match status" value="1"/>
</dbReference>